<reference evidence="1" key="1">
    <citation type="submission" date="2011-09" db="EMBL/GenBank/DDBJ databases">
        <title>The permanent draft genome of Mucilaginibacter paludis DSM 18603.</title>
        <authorList>
            <consortium name="US DOE Joint Genome Institute (JGI-PGF)"/>
            <person name="Lucas S."/>
            <person name="Han J."/>
            <person name="Lapidus A."/>
            <person name="Bruce D."/>
            <person name="Goodwin L."/>
            <person name="Pitluck S."/>
            <person name="Peters L."/>
            <person name="Kyrpides N."/>
            <person name="Mavromatis K."/>
            <person name="Ivanova N."/>
            <person name="Mikhailova N."/>
            <person name="Held B."/>
            <person name="Detter J.C."/>
            <person name="Tapia R."/>
            <person name="Han C."/>
            <person name="Land M."/>
            <person name="Hauser L."/>
            <person name="Markowitz V."/>
            <person name="Cheng J.-F."/>
            <person name="Hugenholtz P."/>
            <person name="Woyke T."/>
            <person name="Wu D."/>
            <person name="Tindall B."/>
            <person name="Brambilla E."/>
            <person name="Klenk H.-P."/>
            <person name="Eisen J.A."/>
        </authorList>
    </citation>
    <scope>NUCLEOTIDE SEQUENCE [LARGE SCALE GENOMIC DNA]</scope>
    <source>
        <strain evidence="1">DSM 18603</strain>
    </source>
</reference>
<dbReference type="OrthoDB" id="1442826at2"/>
<evidence type="ECO:0008006" key="3">
    <source>
        <dbReference type="Google" id="ProtNLM"/>
    </source>
</evidence>
<sequence length="97" mass="11532">MEHFNYISSFFKAIASDPRISVTHIAIYASLLQYWDQEGYVNPLYVFSREIMDIARVSSRTTYRKAVQDLNDYGYLRYELSYKRTKGSRIVFLRLDV</sequence>
<protein>
    <recommendedName>
        <fullName evidence="3">Helix-turn-helix domain-containing protein</fullName>
    </recommendedName>
</protein>
<dbReference type="EMBL" id="CM001403">
    <property type="protein sequence ID" value="EHQ27003.1"/>
    <property type="molecule type" value="Genomic_DNA"/>
</dbReference>
<keyword evidence="2" id="KW-1185">Reference proteome</keyword>
<organism evidence="1 2">
    <name type="scientific">Mucilaginibacter paludis DSM 18603</name>
    <dbReference type="NCBI Taxonomy" id="714943"/>
    <lineage>
        <taxon>Bacteria</taxon>
        <taxon>Pseudomonadati</taxon>
        <taxon>Bacteroidota</taxon>
        <taxon>Sphingobacteriia</taxon>
        <taxon>Sphingobacteriales</taxon>
        <taxon>Sphingobacteriaceae</taxon>
        <taxon>Mucilaginibacter</taxon>
    </lineage>
</organism>
<name>H1YAG0_9SPHI</name>
<dbReference type="AlphaFoldDB" id="H1YAG0"/>
<dbReference type="RefSeq" id="WP_008507264.1">
    <property type="nucleotide sequence ID" value="NZ_CM001403.1"/>
</dbReference>
<evidence type="ECO:0000313" key="2">
    <source>
        <dbReference type="Proteomes" id="UP000002774"/>
    </source>
</evidence>
<dbReference type="STRING" id="714943.Mucpa_2894"/>
<accession>H1YAG0</accession>
<dbReference type="Proteomes" id="UP000002774">
    <property type="component" value="Chromosome"/>
</dbReference>
<gene>
    <name evidence="1" type="ORF">Mucpa_2894</name>
</gene>
<dbReference type="eggNOG" id="ENOG5032UGK">
    <property type="taxonomic scope" value="Bacteria"/>
</dbReference>
<proteinExistence type="predicted"/>
<evidence type="ECO:0000313" key="1">
    <source>
        <dbReference type="EMBL" id="EHQ27003.1"/>
    </source>
</evidence>
<dbReference type="HOGENOM" id="CLU_165975_0_0_10"/>